<dbReference type="EMBL" id="BAABHF010000010">
    <property type="protein sequence ID" value="GAA4487104.1"/>
    <property type="molecule type" value="Genomic_DNA"/>
</dbReference>
<name>A0ABP8PIR0_9ACTN</name>
<dbReference type="InterPro" id="IPR021239">
    <property type="entry name" value="DUF2625"/>
</dbReference>
<dbReference type="NCBIfam" id="NF008496">
    <property type="entry name" value="PRK11408.1-3"/>
    <property type="match status" value="1"/>
</dbReference>
<reference evidence="2" key="1">
    <citation type="journal article" date="2019" name="Int. J. Syst. Evol. Microbiol.">
        <title>The Global Catalogue of Microorganisms (GCM) 10K type strain sequencing project: providing services to taxonomists for standard genome sequencing and annotation.</title>
        <authorList>
            <consortium name="The Broad Institute Genomics Platform"/>
            <consortium name="The Broad Institute Genome Sequencing Center for Infectious Disease"/>
            <person name="Wu L."/>
            <person name="Ma J."/>
        </authorList>
    </citation>
    <scope>NUCLEOTIDE SEQUENCE [LARGE SCALE GENOMIC DNA]</scope>
    <source>
        <strain evidence="2">JCM 17933</strain>
    </source>
</reference>
<dbReference type="Pfam" id="PF10946">
    <property type="entry name" value="DUF2625"/>
    <property type="match status" value="1"/>
</dbReference>
<sequence length="238" mass="25157">MRELNELIGVDDPAWPALRKEFAGASVPVEVLSGDADRGRACLLQLQVSAASFLGALVLHSGGLLLDHGWLRVYGGGCRDLPGLAAVNHFPAGFDPAWRPLDGLVIGHDALGGVFALNGHDPAAAGRPGAPGQVVYFAPDSLGWEPLEIGYATWVTWLLSGGLDQFYDGLRWPGWQTESAGLGPGQGIAVYPFLWSEEARADLAATTRHPVSLRELLGISADSCRQLGLRDPGFLGAV</sequence>
<organism evidence="1 2">
    <name type="scientific">Actinoallomurus oryzae</name>
    <dbReference type="NCBI Taxonomy" id="502180"/>
    <lineage>
        <taxon>Bacteria</taxon>
        <taxon>Bacillati</taxon>
        <taxon>Actinomycetota</taxon>
        <taxon>Actinomycetes</taxon>
        <taxon>Streptosporangiales</taxon>
        <taxon>Thermomonosporaceae</taxon>
        <taxon>Actinoallomurus</taxon>
    </lineage>
</organism>
<dbReference type="Proteomes" id="UP001500503">
    <property type="component" value="Unassembled WGS sequence"/>
</dbReference>
<proteinExistence type="predicted"/>
<evidence type="ECO:0000313" key="2">
    <source>
        <dbReference type="Proteomes" id="UP001500503"/>
    </source>
</evidence>
<protein>
    <submittedName>
        <fullName evidence="1">DUF2625 domain-containing protein</fullName>
    </submittedName>
</protein>
<dbReference type="RefSeq" id="WP_345458906.1">
    <property type="nucleotide sequence ID" value="NZ_BAABHF010000010.1"/>
</dbReference>
<accession>A0ABP8PIR0</accession>
<comment type="caution">
    <text evidence="1">The sequence shown here is derived from an EMBL/GenBank/DDBJ whole genome shotgun (WGS) entry which is preliminary data.</text>
</comment>
<gene>
    <name evidence="1" type="ORF">GCM10023191_014500</name>
</gene>
<evidence type="ECO:0000313" key="1">
    <source>
        <dbReference type="EMBL" id="GAA4487104.1"/>
    </source>
</evidence>
<keyword evidence="2" id="KW-1185">Reference proteome</keyword>